<dbReference type="Pfam" id="PF00337">
    <property type="entry name" value="Gal-bind_lectin"/>
    <property type="match status" value="1"/>
</dbReference>
<dbReference type="PANTHER" id="PTHR11346:SF176">
    <property type="entry name" value="32 KDA BETA-GALACTOSIDE-BINDING LECTIN LEC-3"/>
    <property type="match status" value="1"/>
</dbReference>
<evidence type="ECO:0000313" key="6">
    <source>
        <dbReference type="EMBL" id="KAL0808313.1"/>
    </source>
</evidence>
<name>A0ABD0S4S9_LOXSC</name>
<dbReference type="Proteomes" id="UP001549921">
    <property type="component" value="Unassembled WGS sequence"/>
</dbReference>
<dbReference type="InterPro" id="IPR001079">
    <property type="entry name" value="Galectin_CRD"/>
</dbReference>
<dbReference type="GO" id="GO:0030246">
    <property type="term" value="F:carbohydrate binding"/>
    <property type="evidence" value="ECO:0007669"/>
    <property type="project" value="UniProtKB-UniRule"/>
</dbReference>
<reference evidence="6 7" key="1">
    <citation type="submission" date="2024-06" db="EMBL/GenBank/DDBJ databases">
        <title>A chromosome-level genome assembly of beet webworm, Loxostege sticticalis.</title>
        <authorList>
            <person name="Zhang Y."/>
        </authorList>
    </citation>
    <scope>NUCLEOTIDE SEQUENCE [LARGE SCALE GENOMIC DNA]</scope>
    <source>
        <strain evidence="6">AQ028</strain>
        <tissue evidence="6">Male pupae</tissue>
    </source>
</reference>
<keyword evidence="1 3" id="KW-0430">Lectin</keyword>
<dbReference type="EMBL" id="JBEDNZ010000031">
    <property type="protein sequence ID" value="KAL0808314.1"/>
    <property type="molecule type" value="Genomic_DNA"/>
</dbReference>
<evidence type="ECO:0000256" key="4">
    <source>
        <dbReference type="SAM" id="MobiDB-lite"/>
    </source>
</evidence>
<keyword evidence="2" id="KW-0677">Repeat</keyword>
<evidence type="ECO:0000313" key="7">
    <source>
        <dbReference type="Proteomes" id="UP001549921"/>
    </source>
</evidence>
<evidence type="ECO:0000259" key="5">
    <source>
        <dbReference type="PROSITE" id="PS51304"/>
    </source>
</evidence>
<protein>
    <recommendedName>
        <fullName evidence="3">Galectin</fullName>
    </recommendedName>
</protein>
<gene>
    <name evidence="6" type="ORF">ABMA28_012804</name>
</gene>
<evidence type="ECO:0000256" key="1">
    <source>
        <dbReference type="ARBA" id="ARBA00022734"/>
    </source>
</evidence>
<organism evidence="6 7">
    <name type="scientific">Loxostege sticticalis</name>
    <name type="common">Beet webworm moth</name>
    <dbReference type="NCBI Taxonomy" id="481309"/>
    <lineage>
        <taxon>Eukaryota</taxon>
        <taxon>Metazoa</taxon>
        <taxon>Ecdysozoa</taxon>
        <taxon>Arthropoda</taxon>
        <taxon>Hexapoda</taxon>
        <taxon>Insecta</taxon>
        <taxon>Pterygota</taxon>
        <taxon>Neoptera</taxon>
        <taxon>Endopterygota</taxon>
        <taxon>Lepidoptera</taxon>
        <taxon>Glossata</taxon>
        <taxon>Ditrysia</taxon>
        <taxon>Pyraloidea</taxon>
        <taxon>Crambidae</taxon>
        <taxon>Pyraustinae</taxon>
        <taxon>Loxostege</taxon>
    </lineage>
</organism>
<feature type="compositionally biased region" description="Acidic residues" evidence="4">
    <location>
        <begin position="338"/>
        <end position="365"/>
    </location>
</feature>
<evidence type="ECO:0000256" key="2">
    <source>
        <dbReference type="ARBA" id="ARBA00022737"/>
    </source>
</evidence>
<dbReference type="AlphaFoldDB" id="A0ABD0S4S9"/>
<dbReference type="SMART" id="SM00276">
    <property type="entry name" value="GLECT"/>
    <property type="match status" value="1"/>
</dbReference>
<accession>A0ABD0S4S9</accession>
<dbReference type="Gene3D" id="2.60.120.200">
    <property type="match status" value="1"/>
</dbReference>
<dbReference type="InterPro" id="IPR013320">
    <property type="entry name" value="ConA-like_dom_sf"/>
</dbReference>
<dbReference type="SMART" id="SM00908">
    <property type="entry name" value="Gal-bind_lectin"/>
    <property type="match status" value="1"/>
</dbReference>
<feature type="domain" description="Galectin" evidence="5">
    <location>
        <begin position="25"/>
        <end position="157"/>
    </location>
</feature>
<proteinExistence type="predicted"/>
<sequence>MGTKRATATRSDPIYFDSRCRVVPCVYPLPGGMYPGRMIRIQGNVPPGAQRFAINLQCGPNTDPRDDIALHLNFRFVEMCVVRNHLSSMDWGMEETDGGIPIRRGEAFEALLLCEPQSIKVALNGIHFCEFLHRTPFQRISHITVDGDVHIQFIGFEGAAPPQQPYMAEPPQYGGQYGPPPPAYGAPGYGGAPQGFGAPPPTAVQGYSTASYAAAPQRSGMGTGAAVGLGVGALAAGGLAGYALGGGFRSDDSPTTEVGGYPADFGGGYPSAPFGYQGDGSQPETGYGGGSQPETPGVGDGTTAEVPEATPLAPYPESLPIGDLAITESTEATNEGIEVNDENDDYLEDNNDGGDDDYLENDDGNGGDNGGNDDFGGDDDYIEDNGDD</sequence>
<dbReference type="PANTHER" id="PTHR11346">
    <property type="entry name" value="GALECTIN"/>
    <property type="match status" value="1"/>
</dbReference>
<feature type="region of interest" description="Disordered" evidence="4">
    <location>
        <begin position="250"/>
        <end position="388"/>
    </location>
</feature>
<dbReference type="InterPro" id="IPR044156">
    <property type="entry name" value="Galectin-like"/>
</dbReference>
<feature type="compositionally biased region" description="Acidic residues" evidence="4">
    <location>
        <begin position="375"/>
        <end position="388"/>
    </location>
</feature>
<dbReference type="FunFam" id="2.60.120.200:FF:000124">
    <property type="entry name" value="Galectin-4"/>
    <property type="match status" value="1"/>
</dbReference>
<dbReference type="PROSITE" id="PS51304">
    <property type="entry name" value="GALECTIN"/>
    <property type="match status" value="1"/>
</dbReference>
<evidence type="ECO:0000256" key="3">
    <source>
        <dbReference type="RuleBase" id="RU102079"/>
    </source>
</evidence>
<dbReference type="SUPFAM" id="SSF49899">
    <property type="entry name" value="Concanavalin A-like lectins/glucanases"/>
    <property type="match status" value="1"/>
</dbReference>
<dbReference type="CDD" id="cd00070">
    <property type="entry name" value="GLECT"/>
    <property type="match status" value="1"/>
</dbReference>
<comment type="caution">
    <text evidence="6">The sequence shown here is derived from an EMBL/GenBank/DDBJ whole genome shotgun (WGS) entry which is preliminary data.</text>
</comment>
<dbReference type="EMBL" id="JBEDNZ010000031">
    <property type="protein sequence ID" value="KAL0808313.1"/>
    <property type="molecule type" value="Genomic_DNA"/>
</dbReference>